<accession>A0A835BPG5</accession>
<protein>
    <submittedName>
        <fullName evidence="2">Uncharacterized protein</fullName>
    </submittedName>
</protein>
<dbReference type="PANTHER" id="PTHR46932">
    <property type="entry name" value="HEAVY METAL-ASSOCIATED ISOPRENYLATED PLANT PROTEIN 47"/>
    <property type="match status" value="1"/>
</dbReference>
<gene>
    <name evidence="2" type="ORF">HU200_032203</name>
</gene>
<dbReference type="EMBL" id="JACEFO010001778">
    <property type="protein sequence ID" value="KAF8703400.1"/>
    <property type="molecule type" value="Genomic_DNA"/>
</dbReference>
<evidence type="ECO:0000256" key="1">
    <source>
        <dbReference type="SAM" id="MobiDB-lite"/>
    </source>
</evidence>
<reference evidence="2" key="1">
    <citation type="submission" date="2020-07" db="EMBL/GenBank/DDBJ databases">
        <title>Genome sequence and genetic diversity analysis of an under-domesticated orphan crop, white fonio (Digitaria exilis).</title>
        <authorList>
            <person name="Bennetzen J.L."/>
            <person name="Chen S."/>
            <person name="Ma X."/>
            <person name="Wang X."/>
            <person name="Yssel A.E.J."/>
            <person name="Chaluvadi S.R."/>
            <person name="Johnson M."/>
            <person name="Gangashetty P."/>
            <person name="Hamidou F."/>
            <person name="Sanogo M.D."/>
            <person name="Zwaenepoel A."/>
            <person name="Wallace J."/>
            <person name="Van De Peer Y."/>
            <person name="Van Deynze A."/>
        </authorList>
    </citation>
    <scope>NUCLEOTIDE SEQUENCE</scope>
    <source>
        <tissue evidence="2">Leaves</tissue>
    </source>
</reference>
<keyword evidence="3" id="KW-1185">Reference proteome</keyword>
<dbReference type="Gene3D" id="3.30.70.100">
    <property type="match status" value="1"/>
</dbReference>
<proteinExistence type="predicted"/>
<feature type="compositionally biased region" description="Basic and acidic residues" evidence="1">
    <location>
        <begin position="63"/>
        <end position="76"/>
    </location>
</feature>
<comment type="caution">
    <text evidence="2">The sequence shown here is derived from an EMBL/GenBank/DDBJ whole genome shotgun (WGS) entry which is preliminary data.</text>
</comment>
<evidence type="ECO:0000313" key="3">
    <source>
        <dbReference type="Proteomes" id="UP000636709"/>
    </source>
</evidence>
<dbReference type="PANTHER" id="PTHR46932:SF12">
    <property type="entry name" value="HEAVY METAL-ASSOCIATED ISOPRENYLATED PLANT PROTEIN 47"/>
    <property type="match status" value="1"/>
</dbReference>
<organism evidence="2 3">
    <name type="scientific">Digitaria exilis</name>
    <dbReference type="NCBI Taxonomy" id="1010633"/>
    <lineage>
        <taxon>Eukaryota</taxon>
        <taxon>Viridiplantae</taxon>
        <taxon>Streptophyta</taxon>
        <taxon>Embryophyta</taxon>
        <taxon>Tracheophyta</taxon>
        <taxon>Spermatophyta</taxon>
        <taxon>Magnoliopsida</taxon>
        <taxon>Liliopsida</taxon>
        <taxon>Poales</taxon>
        <taxon>Poaceae</taxon>
        <taxon>PACMAD clade</taxon>
        <taxon>Panicoideae</taxon>
        <taxon>Panicodae</taxon>
        <taxon>Paniceae</taxon>
        <taxon>Anthephorinae</taxon>
        <taxon>Digitaria</taxon>
    </lineage>
</organism>
<sequence length="112" mass="12130">MANAKSRSRAMVLAAKTNGVSSIAITGDDKLEVAGEGIDFACLVRRLKKKLCHAEILKVEEVKDKKPGDEKKKPAGEHACPPSPCPWAGYHSALMTPLYCYEEPTSSSCHVM</sequence>
<name>A0A835BPG5_9POAL</name>
<feature type="region of interest" description="Disordered" evidence="1">
    <location>
        <begin position="63"/>
        <end position="84"/>
    </location>
</feature>
<evidence type="ECO:0000313" key="2">
    <source>
        <dbReference type="EMBL" id="KAF8703400.1"/>
    </source>
</evidence>
<dbReference type="Proteomes" id="UP000636709">
    <property type="component" value="Unassembled WGS sequence"/>
</dbReference>
<dbReference type="InterPro" id="IPR042885">
    <property type="entry name" value="HIPP47/16"/>
</dbReference>
<dbReference type="AlphaFoldDB" id="A0A835BPG5"/>
<dbReference type="OrthoDB" id="692882at2759"/>